<dbReference type="EMBL" id="JAPVEA010000008">
    <property type="protein sequence ID" value="KAJ5439815.1"/>
    <property type="molecule type" value="Genomic_DNA"/>
</dbReference>
<feature type="chain" id="PRO_5042064972" description="Ubiquitin 3 binding protein But2 C-terminal domain-containing protein" evidence="2">
    <location>
        <begin position="17"/>
        <end position="328"/>
    </location>
</feature>
<gene>
    <name evidence="5" type="ORF">N7458_010813</name>
</gene>
<evidence type="ECO:0000313" key="5">
    <source>
        <dbReference type="EMBL" id="KAJ5439815.1"/>
    </source>
</evidence>
<feature type="domain" description="Ubiquitin 3 binding protein But2 C-terminal" evidence="3">
    <location>
        <begin position="178"/>
        <end position="318"/>
    </location>
</feature>
<evidence type="ECO:0000256" key="1">
    <source>
        <dbReference type="SAM" id="MobiDB-lite"/>
    </source>
</evidence>
<name>A0AAD6C0G1_9EURO</name>
<dbReference type="Proteomes" id="UP001213681">
    <property type="component" value="Unassembled WGS sequence"/>
</dbReference>
<dbReference type="InterPro" id="IPR054508">
    <property type="entry name" value="PIR1-like_C"/>
</dbReference>
<reference evidence="5" key="2">
    <citation type="journal article" date="2023" name="IMA Fungus">
        <title>Comparative genomic study of the Penicillium genus elucidates a diverse pangenome and 15 lateral gene transfer events.</title>
        <authorList>
            <person name="Petersen C."/>
            <person name="Sorensen T."/>
            <person name="Nielsen M.R."/>
            <person name="Sondergaard T.E."/>
            <person name="Sorensen J.L."/>
            <person name="Fitzpatrick D.A."/>
            <person name="Frisvad J.C."/>
            <person name="Nielsen K.L."/>
        </authorList>
    </citation>
    <scope>NUCLEOTIDE SEQUENCE</scope>
    <source>
        <strain evidence="5">IBT 16125</strain>
    </source>
</reference>
<evidence type="ECO:0000259" key="3">
    <source>
        <dbReference type="Pfam" id="PF09792"/>
    </source>
</evidence>
<feature type="region of interest" description="Disordered" evidence="1">
    <location>
        <begin position="146"/>
        <end position="165"/>
    </location>
</feature>
<feature type="domain" description="Cell wall mannoprotein PIR1-like C-terminal" evidence="4">
    <location>
        <begin position="63"/>
        <end position="137"/>
    </location>
</feature>
<proteinExistence type="predicted"/>
<evidence type="ECO:0000256" key="2">
    <source>
        <dbReference type="SAM" id="SignalP"/>
    </source>
</evidence>
<evidence type="ECO:0000313" key="6">
    <source>
        <dbReference type="Proteomes" id="UP001213681"/>
    </source>
</evidence>
<dbReference type="PANTHER" id="PTHR39613:SF1">
    <property type="entry name" value="ANCHORED CELL WALL PROTEIN, PUTATIVE (AFU_ORTHOLOGUE AFUA_4G08960)-RELATED"/>
    <property type="match status" value="1"/>
</dbReference>
<evidence type="ECO:0000259" key="4">
    <source>
        <dbReference type="Pfam" id="PF22799"/>
    </source>
</evidence>
<dbReference type="RefSeq" id="XP_056763044.1">
    <property type="nucleotide sequence ID" value="XM_056914195.1"/>
</dbReference>
<comment type="caution">
    <text evidence="5">The sequence shown here is derived from an EMBL/GenBank/DDBJ whole genome shotgun (WGS) entry which is preliminary data.</text>
</comment>
<dbReference type="GeneID" id="81604438"/>
<evidence type="ECO:0008006" key="7">
    <source>
        <dbReference type="Google" id="ProtNLM"/>
    </source>
</evidence>
<dbReference type="Pfam" id="PF09792">
    <property type="entry name" value="But2"/>
    <property type="match status" value="1"/>
</dbReference>
<accession>A0AAD6C0G1</accession>
<dbReference type="PANTHER" id="PTHR39613">
    <property type="entry name" value="ANCHORED CELL WALL PROTEIN, PUTATIVE (AFU_ORTHOLOGUE AFUA_4G08960)-RELATED"/>
    <property type="match status" value="1"/>
</dbReference>
<feature type="compositionally biased region" description="Pro residues" evidence="1">
    <location>
        <begin position="146"/>
        <end position="158"/>
    </location>
</feature>
<keyword evidence="6" id="KW-1185">Reference proteome</keyword>
<dbReference type="InterPro" id="IPR018620">
    <property type="entry name" value="Ubiquitin3-bd_protein_But2_C"/>
</dbReference>
<dbReference type="Pfam" id="PF22799">
    <property type="entry name" value="PIR1-like_C"/>
    <property type="match status" value="1"/>
</dbReference>
<reference evidence="5" key="1">
    <citation type="submission" date="2022-12" db="EMBL/GenBank/DDBJ databases">
        <authorList>
            <person name="Petersen C."/>
        </authorList>
    </citation>
    <scope>NUCLEOTIDE SEQUENCE</scope>
    <source>
        <strain evidence="5">IBT 16125</strain>
    </source>
</reference>
<organism evidence="5 6">
    <name type="scientific">Penicillium daleae</name>
    <dbReference type="NCBI Taxonomy" id="63821"/>
    <lineage>
        <taxon>Eukaryota</taxon>
        <taxon>Fungi</taxon>
        <taxon>Dikarya</taxon>
        <taxon>Ascomycota</taxon>
        <taxon>Pezizomycotina</taxon>
        <taxon>Eurotiomycetes</taxon>
        <taxon>Eurotiomycetidae</taxon>
        <taxon>Eurotiales</taxon>
        <taxon>Aspergillaceae</taxon>
        <taxon>Penicillium</taxon>
    </lineage>
</organism>
<protein>
    <recommendedName>
        <fullName evidence="7">Ubiquitin 3 binding protein But2 C-terminal domain-containing protein</fullName>
    </recommendedName>
</protein>
<feature type="signal peptide" evidence="2">
    <location>
        <begin position="1"/>
        <end position="16"/>
    </location>
</feature>
<dbReference type="AlphaFoldDB" id="A0AAD6C0G1"/>
<sequence length="328" mass="33618">MRSFFNIAAFTAGAQALVPRGSSCCFHLTASGGSSGPVGQLSDGQNRIGDNSLSPAQFCIDSGSITDGSGRGCILTPPTTQFQCDVGATPTPGFSINSSGMLEFQGNTNFIACETGQNGGLNIHTTASSALSQCKTIQLTADSCVPPAPTTPAQPPPAATTSAASNGCGTTLNSGQFEFPHLIIPIDSSSPNTAFGTQFNGKVTSSVSSIFNFDIPRSDSGKTCSLVFLFPKQADLQTSSFTFSGDGKIDFAALSQAATSSTTFNNAPSVSKDLGTITVSPGNSFVVSTFSCPAGQTVAFEMKNAGSTSLEFFEDFNPSPIGLFITVC</sequence>
<keyword evidence="2" id="KW-0732">Signal</keyword>